<evidence type="ECO:0000256" key="5">
    <source>
        <dbReference type="ARBA" id="ARBA00022801"/>
    </source>
</evidence>
<accession>A0AAD9K6C1</accession>
<evidence type="ECO:0000256" key="3">
    <source>
        <dbReference type="ARBA" id="ARBA00022723"/>
    </source>
</evidence>
<dbReference type="Gene3D" id="3.40.720.10">
    <property type="entry name" value="Alkaline Phosphatase, subunit A"/>
    <property type="match status" value="1"/>
</dbReference>
<keyword evidence="6" id="KW-0106">Calcium</keyword>
<evidence type="ECO:0000313" key="9">
    <source>
        <dbReference type="EMBL" id="KAK2165798.1"/>
    </source>
</evidence>
<evidence type="ECO:0000256" key="7">
    <source>
        <dbReference type="SAM" id="SignalP"/>
    </source>
</evidence>
<dbReference type="Proteomes" id="UP001208570">
    <property type="component" value="Unassembled WGS sequence"/>
</dbReference>
<dbReference type="InterPro" id="IPR000917">
    <property type="entry name" value="Sulfatase_N"/>
</dbReference>
<feature type="chain" id="PRO_5042197678" description="Sulfatase N-terminal domain-containing protein" evidence="7">
    <location>
        <begin position="22"/>
        <end position="559"/>
    </location>
</feature>
<dbReference type="InterPro" id="IPR017850">
    <property type="entry name" value="Alkaline_phosphatase_core_sf"/>
</dbReference>
<evidence type="ECO:0000256" key="6">
    <source>
        <dbReference type="ARBA" id="ARBA00022837"/>
    </source>
</evidence>
<keyword evidence="4 7" id="KW-0732">Signal</keyword>
<evidence type="ECO:0000313" key="10">
    <source>
        <dbReference type="Proteomes" id="UP001208570"/>
    </source>
</evidence>
<evidence type="ECO:0000256" key="2">
    <source>
        <dbReference type="ARBA" id="ARBA00008779"/>
    </source>
</evidence>
<comment type="cofactor">
    <cofactor evidence="1">
        <name>Ca(2+)</name>
        <dbReference type="ChEBI" id="CHEBI:29108"/>
    </cofactor>
</comment>
<sequence>MDKIRCFKVLLVLVVLMVVKFYEKTNRKNIISIIDQINEFTSSSSSSSYLLSKTTDEIIETSNLIESNNSSTTIGNRPSFESTKPRRKNVLFIIVDDLRAQLGPYFDPDHPDYFSKVKIQTPNLDKFASESMVFKHAYAQYSLCGPSRTSLFTSRRPDVTQIYNNRRYWREVGGNFTTLPQYLKNNGYLTVGLGKVFHPKNSSNNNDPLSWTEPYFVPPSVDIGLLPHGRSQPWLPVSDSEMEFTELVDISTTKMAKVLLKKLSENFKIAGQPFFMAVGYNRPHRSMICPERYYQMYPLEEKNNFLANKSWQEPRIRQSVQIDGVTTTDGRRYLPSDKLRSVRRAYFACISYIDNLVGEILQRLKELDLSKNTIVSFISDHGFHLGENGEYAKILTTEVANRIPLIIRIPGVTDNGMISSTIVEAVDVFPTIVEAAGLDSVPLCPTKNTNVRLCTQGKSMMPIFRNSSHVIKDEAFSQVKRGTGMSYTIRTKEFRLVDLAIREKGDVSLTWPPDTNYTELYDHRNDIVEQVNLVDHPDYKDIINNLRQRLHKFVMNQIQ</sequence>
<name>A0AAD9K6C1_9ANNE</name>
<gene>
    <name evidence="9" type="ORF">LSH36_45g07026</name>
</gene>
<dbReference type="PANTHER" id="PTHR45953:SF1">
    <property type="entry name" value="IDURONATE 2-SULFATASE"/>
    <property type="match status" value="1"/>
</dbReference>
<dbReference type="GO" id="GO:0004423">
    <property type="term" value="F:iduronate-2-sulfatase activity"/>
    <property type="evidence" value="ECO:0007669"/>
    <property type="project" value="InterPro"/>
</dbReference>
<dbReference type="EMBL" id="JAODUP010000045">
    <property type="protein sequence ID" value="KAK2165798.1"/>
    <property type="molecule type" value="Genomic_DNA"/>
</dbReference>
<dbReference type="GO" id="GO:0046872">
    <property type="term" value="F:metal ion binding"/>
    <property type="evidence" value="ECO:0007669"/>
    <property type="project" value="UniProtKB-KW"/>
</dbReference>
<feature type="signal peptide" evidence="7">
    <location>
        <begin position="1"/>
        <end position="21"/>
    </location>
</feature>
<dbReference type="CDD" id="cd16030">
    <property type="entry name" value="iduronate-2-sulfatase"/>
    <property type="match status" value="1"/>
</dbReference>
<reference evidence="9" key="1">
    <citation type="journal article" date="2023" name="Mol. Biol. Evol.">
        <title>Third-Generation Sequencing Reveals the Adaptive Role of the Epigenome in Three Deep-Sea Polychaetes.</title>
        <authorList>
            <person name="Perez M."/>
            <person name="Aroh O."/>
            <person name="Sun Y."/>
            <person name="Lan Y."/>
            <person name="Juniper S.K."/>
            <person name="Young C.R."/>
            <person name="Angers B."/>
            <person name="Qian P.Y."/>
        </authorList>
    </citation>
    <scope>NUCLEOTIDE SEQUENCE</scope>
    <source>
        <strain evidence="9">P08H-3</strain>
    </source>
</reference>
<evidence type="ECO:0000259" key="8">
    <source>
        <dbReference type="Pfam" id="PF00884"/>
    </source>
</evidence>
<keyword evidence="3" id="KW-0479">Metal-binding</keyword>
<dbReference type="AlphaFoldDB" id="A0AAD9K6C1"/>
<dbReference type="PANTHER" id="PTHR45953">
    <property type="entry name" value="IDURONATE 2-SULFATASE"/>
    <property type="match status" value="1"/>
</dbReference>
<proteinExistence type="inferred from homology"/>
<dbReference type="Pfam" id="PF00884">
    <property type="entry name" value="Sulfatase"/>
    <property type="match status" value="1"/>
</dbReference>
<keyword evidence="10" id="KW-1185">Reference proteome</keyword>
<feature type="domain" description="Sulfatase N-terminal" evidence="8">
    <location>
        <begin position="88"/>
        <end position="437"/>
    </location>
</feature>
<dbReference type="GO" id="GO:0005737">
    <property type="term" value="C:cytoplasm"/>
    <property type="evidence" value="ECO:0007669"/>
    <property type="project" value="TreeGrafter"/>
</dbReference>
<comment type="similarity">
    <text evidence="2">Belongs to the sulfatase family.</text>
</comment>
<evidence type="ECO:0000256" key="1">
    <source>
        <dbReference type="ARBA" id="ARBA00001913"/>
    </source>
</evidence>
<dbReference type="InterPro" id="IPR035874">
    <property type="entry name" value="IDS"/>
</dbReference>
<comment type="caution">
    <text evidence="9">The sequence shown here is derived from an EMBL/GenBank/DDBJ whole genome shotgun (WGS) entry which is preliminary data.</text>
</comment>
<protein>
    <recommendedName>
        <fullName evidence="8">Sulfatase N-terminal domain-containing protein</fullName>
    </recommendedName>
</protein>
<evidence type="ECO:0000256" key="4">
    <source>
        <dbReference type="ARBA" id="ARBA00022729"/>
    </source>
</evidence>
<organism evidence="9 10">
    <name type="scientific">Paralvinella palmiformis</name>
    <dbReference type="NCBI Taxonomy" id="53620"/>
    <lineage>
        <taxon>Eukaryota</taxon>
        <taxon>Metazoa</taxon>
        <taxon>Spiralia</taxon>
        <taxon>Lophotrochozoa</taxon>
        <taxon>Annelida</taxon>
        <taxon>Polychaeta</taxon>
        <taxon>Sedentaria</taxon>
        <taxon>Canalipalpata</taxon>
        <taxon>Terebellida</taxon>
        <taxon>Terebelliformia</taxon>
        <taxon>Alvinellidae</taxon>
        <taxon>Paralvinella</taxon>
    </lineage>
</organism>
<keyword evidence="5" id="KW-0378">Hydrolase</keyword>
<dbReference type="SUPFAM" id="SSF53649">
    <property type="entry name" value="Alkaline phosphatase-like"/>
    <property type="match status" value="1"/>
</dbReference>